<evidence type="ECO:0000313" key="8">
    <source>
        <dbReference type="EMBL" id="NXR24126.1"/>
    </source>
</evidence>
<dbReference type="PANTHER" id="PTHR24028:SF234">
    <property type="entry name" value="PROTOCADHERIN GAMMA-A3"/>
    <property type="match status" value="1"/>
</dbReference>
<gene>
    <name evidence="8" type="primary">Pcdhga11_2</name>
    <name evidence="8" type="ORF">CINMEX_R14932</name>
</gene>
<dbReference type="AlphaFoldDB" id="A0A7L2JNT1"/>
<keyword evidence="9" id="KW-1185">Reference proteome</keyword>
<dbReference type="GO" id="GO:0005509">
    <property type="term" value="F:calcium ion binding"/>
    <property type="evidence" value="ECO:0007669"/>
    <property type="project" value="UniProtKB-UniRule"/>
</dbReference>
<evidence type="ECO:0000313" key="9">
    <source>
        <dbReference type="Proteomes" id="UP000590623"/>
    </source>
</evidence>
<dbReference type="Proteomes" id="UP000590623">
    <property type="component" value="Unassembled WGS sequence"/>
</dbReference>
<dbReference type="SMART" id="SM00112">
    <property type="entry name" value="CA"/>
    <property type="match status" value="1"/>
</dbReference>
<keyword evidence="5" id="KW-0325">Glycoprotein</keyword>
<dbReference type="InterPro" id="IPR015919">
    <property type="entry name" value="Cadherin-like_sf"/>
</dbReference>
<dbReference type="OrthoDB" id="9990384at2759"/>
<dbReference type="GO" id="GO:0005886">
    <property type="term" value="C:plasma membrane"/>
    <property type="evidence" value="ECO:0007669"/>
    <property type="project" value="TreeGrafter"/>
</dbReference>
<dbReference type="Pfam" id="PF00028">
    <property type="entry name" value="Cadherin"/>
    <property type="match status" value="1"/>
</dbReference>
<proteinExistence type="predicted"/>
<dbReference type="PANTHER" id="PTHR24028">
    <property type="entry name" value="CADHERIN-87A"/>
    <property type="match status" value="1"/>
</dbReference>
<dbReference type="SUPFAM" id="SSF49313">
    <property type="entry name" value="Cadherin-like"/>
    <property type="match status" value="1"/>
</dbReference>
<evidence type="ECO:0000256" key="4">
    <source>
        <dbReference type="ARBA" id="ARBA00023136"/>
    </source>
</evidence>
<evidence type="ECO:0000259" key="7">
    <source>
        <dbReference type="PROSITE" id="PS50268"/>
    </source>
</evidence>
<organism evidence="8 9">
    <name type="scientific">Cinclus mexicanus</name>
    <name type="common">American dipper</name>
    <dbReference type="NCBI Taxonomy" id="161649"/>
    <lineage>
        <taxon>Eukaryota</taxon>
        <taxon>Metazoa</taxon>
        <taxon>Chordata</taxon>
        <taxon>Craniata</taxon>
        <taxon>Vertebrata</taxon>
        <taxon>Euteleostomi</taxon>
        <taxon>Archelosauria</taxon>
        <taxon>Archosauria</taxon>
        <taxon>Dinosauria</taxon>
        <taxon>Saurischia</taxon>
        <taxon>Theropoda</taxon>
        <taxon>Coelurosauria</taxon>
        <taxon>Aves</taxon>
        <taxon>Neognathae</taxon>
        <taxon>Neoaves</taxon>
        <taxon>Telluraves</taxon>
        <taxon>Australaves</taxon>
        <taxon>Passeriformes</taxon>
        <taxon>Cinclidae</taxon>
        <taxon>Cinclus</taxon>
    </lineage>
</organism>
<dbReference type="PROSITE" id="PS50268">
    <property type="entry name" value="CADHERIN_2"/>
    <property type="match status" value="1"/>
</dbReference>
<feature type="non-terminal residue" evidence="8">
    <location>
        <position position="71"/>
    </location>
</feature>
<accession>A0A7L2JNT1</accession>
<name>A0A7L2JNT1_CINMU</name>
<keyword evidence="3" id="KW-1133">Transmembrane helix</keyword>
<dbReference type="InterPro" id="IPR050174">
    <property type="entry name" value="Protocadherin/Cadherin-CA"/>
</dbReference>
<comment type="subcellular location">
    <subcellularLocation>
        <location evidence="1">Membrane</location>
        <topology evidence="1">Single-pass membrane protein</topology>
    </subcellularLocation>
</comment>
<dbReference type="InterPro" id="IPR002126">
    <property type="entry name" value="Cadherin-like_dom"/>
</dbReference>
<dbReference type="Gene3D" id="2.60.40.60">
    <property type="entry name" value="Cadherins"/>
    <property type="match status" value="1"/>
</dbReference>
<comment type="caution">
    <text evidence="8">The sequence shown here is derived from an EMBL/GenBank/DDBJ whole genome shotgun (WGS) entry which is preliminary data.</text>
</comment>
<feature type="domain" description="Cadherin" evidence="7">
    <location>
        <begin position="1"/>
        <end position="62"/>
    </location>
</feature>
<sequence length="71" mass="7687">VTAMDADDGLNAHVKYSIKKAIDMASDIFHLDTETGAITLLRSLDFEEGNSYELELEAHDSGALFDTAIVA</sequence>
<evidence type="ECO:0000256" key="3">
    <source>
        <dbReference type="ARBA" id="ARBA00022989"/>
    </source>
</evidence>
<dbReference type="CDD" id="cd11304">
    <property type="entry name" value="Cadherin_repeat"/>
    <property type="match status" value="1"/>
</dbReference>
<keyword evidence="6" id="KW-0106">Calcium</keyword>
<dbReference type="GO" id="GO:0007156">
    <property type="term" value="P:homophilic cell adhesion via plasma membrane adhesion molecules"/>
    <property type="evidence" value="ECO:0007669"/>
    <property type="project" value="InterPro"/>
</dbReference>
<feature type="non-terminal residue" evidence="8">
    <location>
        <position position="1"/>
    </location>
</feature>
<reference evidence="8 9" key="1">
    <citation type="submission" date="2019-09" db="EMBL/GenBank/DDBJ databases">
        <title>Bird 10,000 Genomes (B10K) Project - Family phase.</title>
        <authorList>
            <person name="Zhang G."/>
        </authorList>
    </citation>
    <scope>NUCLEOTIDE SEQUENCE [LARGE SCALE GENOMIC DNA]</scope>
    <source>
        <strain evidence="8">B10K-DU-001-77</strain>
        <tissue evidence="8">Muscle</tissue>
    </source>
</reference>
<evidence type="ECO:0000256" key="6">
    <source>
        <dbReference type="PROSITE-ProRule" id="PRU00043"/>
    </source>
</evidence>
<evidence type="ECO:0000256" key="2">
    <source>
        <dbReference type="ARBA" id="ARBA00022692"/>
    </source>
</evidence>
<evidence type="ECO:0000256" key="5">
    <source>
        <dbReference type="ARBA" id="ARBA00023180"/>
    </source>
</evidence>
<evidence type="ECO:0000256" key="1">
    <source>
        <dbReference type="ARBA" id="ARBA00004167"/>
    </source>
</evidence>
<dbReference type="EMBL" id="VWYM01016650">
    <property type="protein sequence ID" value="NXR24126.1"/>
    <property type="molecule type" value="Genomic_DNA"/>
</dbReference>
<keyword evidence="2" id="KW-0812">Transmembrane</keyword>
<protein>
    <submittedName>
        <fullName evidence="8">PCDGB protein</fullName>
    </submittedName>
</protein>
<keyword evidence="4" id="KW-0472">Membrane</keyword>